<name>A0ABP0FTM9_CLALP</name>
<sequence length="250" mass="28125">MLRRLARNSKPALAYSKVTGKKSPGVMFLPGFMSNMNGQKALALENWCKSNDHSFVRFDFHGTGSSDGPLSSIKNWIDDAFDVFELTTEGPQVLVGSSMGAFMMMQIAKRHQDRIVGMIGVAPSFYFLNTTRNWSTQLVASADADFFTIPSSYDKNMRVSRNFFDGLEEYDTQLTLSCPLHIIHGMQDDAIPWKLSLEFLQENQTSSDDIMLTLKKDSDHRLSKPEDIGFLLAALDNLFSTLTQREKSLL</sequence>
<dbReference type="InterPro" id="IPR022742">
    <property type="entry name" value="Hydrolase_4"/>
</dbReference>
<evidence type="ECO:0000313" key="4">
    <source>
        <dbReference type="Proteomes" id="UP001642483"/>
    </source>
</evidence>
<dbReference type="InterPro" id="IPR029058">
    <property type="entry name" value="AB_hydrolase_fold"/>
</dbReference>
<dbReference type="PANTHER" id="PTHR16138:SF7">
    <property type="entry name" value="PALMITOYL-PROTEIN THIOESTERASE ABHD10, MITOCHONDRIAL"/>
    <property type="match status" value="1"/>
</dbReference>
<dbReference type="Pfam" id="PF12146">
    <property type="entry name" value="Hydrolase_4"/>
    <property type="match status" value="1"/>
</dbReference>
<keyword evidence="4" id="KW-1185">Reference proteome</keyword>
<dbReference type="Gene3D" id="3.40.50.1820">
    <property type="entry name" value="alpha/beta hydrolase"/>
    <property type="match status" value="1"/>
</dbReference>
<protein>
    <recommendedName>
        <fullName evidence="2">Serine aminopeptidase S33 domain-containing protein</fullName>
    </recommendedName>
</protein>
<gene>
    <name evidence="3" type="ORF">CVLEPA_LOCUS14105</name>
</gene>
<dbReference type="PANTHER" id="PTHR16138">
    <property type="entry name" value="MYCOPHENOLIC ACID ACYL-GLUCURONIDE ESTERASE, MITOCHONDRIAL"/>
    <property type="match status" value="1"/>
</dbReference>
<evidence type="ECO:0000259" key="2">
    <source>
        <dbReference type="Pfam" id="PF12146"/>
    </source>
</evidence>
<evidence type="ECO:0000256" key="1">
    <source>
        <dbReference type="ARBA" id="ARBA00022801"/>
    </source>
</evidence>
<accession>A0ABP0FTM9</accession>
<keyword evidence="1" id="KW-0378">Hydrolase</keyword>
<comment type="caution">
    <text evidence="3">The sequence shown here is derived from an EMBL/GenBank/DDBJ whole genome shotgun (WGS) entry which is preliminary data.</text>
</comment>
<feature type="domain" description="Serine aminopeptidase S33" evidence="2">
    <location>
        <begin position="26"/>
        <end position="130"/>
    </location>
</feature>
<reference evidence="3 4" key="1">
    <citation type="submission" date="2024-02" db="EMBL/GenBank/DDBJ databases">
        <authorList>
            <person name="Daric V."/>
            <person name="Darras S."/>
        </authorList>
    </citation>
    <scope>NUCLEOTIDE SEQUENCE [LARGE SCALE GENOMIC DNA]</scope>
</reference>
<dbReference type="InterPro" id="IPR052382">
    <property type="entry name" value="ABHD10_acyl-thioesterase"/>
</dbReference>
<dbReference type="EMBL" id="CAWYQH010000096">
    <property type="protein sequence ID" value="CAK8682985.1"/>
    <property type="molecule type" value="Genomic_DNA"/>
</dbReference>
<proteinExistence type="predicted"/>
<dbReference type="Proteomes" id="UP001642483">
    <property type="component" value="Unassembled WGS sequence"/>
</dbReference>
<dbReference type="SUPFAM" id="SSF53474">
    <property type="entry name" value="alpha/beta-Hydrolases"/>
    <property type="match status" value="1"/>
</dbReference>
<evidence type="ECO:0000313" key="3">
    <source>
        <dbReference type="EMBL" id="CAK8682985.1"/>
    </source>
</evidence>
<organism evidence="3 4">
    <name type="scientific">Clavelina lepadiformis</name>
    <name type="common">Light-bulb sea squirt</name>
    <name type="synonym">Ascidia lepadiformis</name>
    <dbReference type="NCBI Taxonomy" id="159417"/>
    <lineage>
        <taxon>Eukaryota</taxon>
        <taxon>Metazoa</taxon>
        <taxon>Chordata</taxon>
        <taxon>Tunicata</taxon>
        <taxon>Ascidiacea</taxon>
        <taxon>Aplousobranchia</taxon>
        <taxon>Clavelinidae</taxon>
        <taxon>Clavelina</taxon>
    </lineage>
</organism>